<dbReference type="Proteomes" id="UP001219525">
    <property type="component" value="Unassembled WGS sequence"/>
</dbReference>
<organism evidence="1 2">
    <name type="scientific">Mycena pura</name>
    <dbReference type="NCBI Taxonomy" id="153505"/>
    <lineage>
        <taxon>Eukaryota</taxon>
        <taxon>Fungi</taxon>
        <taxon>Dikarya</taxon>
        <taxon>Basidiomycota</taxon>
        <taxon>Agaricomycotina</taxon>
        <taxon>Agaricomycetes</taxon>
        <taxon>Agaricomycetidae</taxon>
        <taxon>Agaricales</taxon>
        <taxon>Marasmiineae</taxon>
        <taxon>Mycenaceae</taxon>
        <taxon>Mycena</taxon>
    </lineage>
</organism>
<reference evidence="1" key="1">
    <citation type="submission" date="2023-03" db="EMBL/GenBank/DDBJ databases">
        <title>Massive genome expansion in bonnet fungi (Mycena s.s.) driven by repeated elements and novel gene families across ecological guilds.</title>
        <authorList>
            <consortium name="Lawrence Berkeley National Laboratory"/>
            <person name="Harder C.B."/>
            <person name="Miyauchi S."/>
            <person name="Viragh M."/>
            <person name="Kuo A."/>
            <person name="Thoen E."/>
            <person name="Andreopoulos B."/>
            <person name="Lu D."/>
            <person name="Skrede I."/>
            <person name="Drula E."/>
            <person name="Henrissat B."/>
            <person name="Morin E."/>
            <person name="Kohler A."/>
            <person name="Barry K."/>
            <person name="LaButti K."/>
            <person name="Morin E."/>
            <person name="Salamov A."/>
            <person name="Lipzen A."/>
            <person name="Mereny Z."/>
            <person name="Hegedus B."/>
            <person name="Baldrian P."/>
            <person name="Stursova M."/>
            <person name="Weitz H."/>
            <person name="Taylor A."/>
            <person name="Grigoriev I.V."/>
            <person name="Nagy L.G."/>
            <person name="Martin F."/>
            <person name="Kauserud H."/>
        </authorList>
    </citation>
    <scope>NUCLEOTIDE SEQUENCE</scope>
    <source>
        <strain evidence="1">9144</strain>
    </source>
</reference>
<evidence type="ECO:0000313" key="2">
    <source>
        <dbReference type="Proteomes" id="UP001219525"/>
    </source>
</evidence>
<keyword evidence="2" id="KW-1185">Reference proteome</keyword>
<dbReference type="AlphaFoldDB" id="A0AAD6V3N9"/>
<evidence type="ECO:0008006" key="3">
    <source>
        <dbReference type="Google" id="ProtNLM"/>
    </source>
</evidence>
<comment type="caution">
    <text evidence="1">The sequence shown here is derived from an EMBL/GenBank/DDBJ whole genome shotgun (WGS) entry which is preliminary data.</text>
</comment>
<protein>
    <recommendedName>
        <fullName evidence="3">F-box domain-containing protein</fullName>
    </recommendedName>
</protein>
<evidence type="ECO:0000313" key="1">
    <source>
        <dbReference type="EMBL" id="KAJ7198999.1"/>
    </source>
</evidence>
<name>A0AAD6V3N9_9AGAR</name>
<dbReference type="EMBL" id="JARJCW010000070">
    <property type="protein sequence ID" value="KAJ7198999.1"/>
    <property type="molecule type" value="Genomic_DNA"/>
</dbReference>
<proteinExistence type="predicted"/>
<gene>
    <name evidence="1" type="ORF">GGX14DRAFT_664687</name>
</gene>
<sequence>MEHHNLSGAFRATCPQELIDLILGKTEKEALKSCALVARSFRPTSQKLIFSDLTILPPGRDNIPALQRLADVLSTSPHLALHVRTLHLLQPGWYESCLWMQSDILPRILSVFNNLESLNIQIYDWDSDYLHLNCEKAIYALIAQSSLSSFELKEPRLRSNAKLLSLLRCLPASLQSATFFNVSADSYYDDDASTALPKLHLASLHLNSDAPALYHWAIRDVDPKCLRNLHTTVDEDTIDVVQQLLDGAICVDAYHLTFDSIFSLEEILSLEKMQGLRTLEISVTLDWDEIEEVEGEGRHNPLDDAMRALDTASHNVEHLVLNLNIWDPGMLSYFMEPVSIRDLGEDRPALQDVTVRIISGYNDSTALQQGIRYLKAVFYRFHERGLLTAIAVRPPIRT</sequence>
<accession>A0AAD6V3N9</accession>